<feature type="transmembrane region" description="Helical" evidence="6">
    <location>
        <begin position="223"/>
        <end position="245"/>
    </location>
</feature>
<protein>
    <submittedName>
        <fullName evidence="7">Major facilitator superfamily MFS_1</fullName>
    </submittedName>
</protein>
<evidence type="ECO:0000256" key="3">
    <source>
        <dbReference type="ARBA" id="ARBA00022692"/>
    </source>
</evidence>
<dbReference type="Proteomes" id="UP000000235">
    <property type="component" value="Chromosome"/>
</dbReference>
<dbReference type="PANTHER" id="PTHR23513">
    <property type="entry name" value="INTEGRAL MEMBRANE EFFLUX PROTEIN-RELATED"/>
    <property type="match status" value="1"/>
</dbReference>
<feature type="transmembrane region" description="Helical" evidence="6">
    <location>
        <begin position="301"/>
        <end position="325"/>
    </location>
</feature>
<evidence type="ECO:0000256" key="4">
    <source>
        <dbReference type="ARBA" id="ARBA00022989"/>
    </source>
</evidence>
<evidence type="ECO:0000256" key="1">
    <source>
        <dbReference type="ARBA" id="ARBA00004651"/>
    </source>
</evidence>
<dbReference type="GO" id="GO:0022857">
    <property type="term" value="F:transmembrane transporter activity"/>
    <property type="evidence" value="ECO:0007669"/>
    <property type="project" value="InterPro"/>
</dbReference>
<gene>
    <name evidence="7" type="ordered locus">Strop_1625</name>
</gene>
<evidence type="ECO:0000313" key="8">
    <source>
        <dbReference type="Proteomes" id="UP000000235"/>
    </source>
</evidence>
<evidence type="ECO:0000256" key="5">
    <source>
        <dbReference type="ARBA" id="ARBA00023136"/>
    </source>
</evidence>
<feature type="transmembrane region" description="Helical" evidence="6">
    <location>
        <begin position="388"/>
        <end position="411"/>
    </location>
</feature>
<feature type="transmembrane region" description="Helical" evidence="6">
    <location>
        <begin position="126"/>
        <end position="147"/>
    </location>
</feature>
<dbReference type="PANTHER" id="PTHR23513:SF6">
    <property type="entry name" value="MAJOR FACILITATOR SUPERFAMILY ASSOCIATED DOMAIN-CONTAINING PROTEIN"/>
    <property type="match status" value="1"/>
</dbReference>
<dbReference type="eggNOG" id="COG2814">
    <property type="taxonomic scope" value="Bacteria"/>
</dbReference>
<dbReference type="SUPFAM" id="SSF103473">
    <property type="entry name" value="MFS general substrate transporter"/>
    <property type="match status" value="1"/>
</dbReference>
<feature type="transmembrane region" description="Helical" evidence="6">
    <location>
        <begin position="423"/>
        <end position="442"/>
    </location>
</feature>
<dbReference type="GO" id="GO:0005886">
    <property type="term" value="C:plasma membrane"/>
    <property type="evidence" value="ECO:0007669"/>
    <property type="project" value="UniProtKB-SubCell"/>
</dbReference>
<feature type="transmembrane region" description="Helical" evidence="6">
    <location>
        <begin position="454"/>
        <end position="474"/>
    </location>
</feature>
<feature type="transmembrane region" description="Helical" evidence="6">
    <location>
        <begin position="337"/>
        <end position="357"/>
    </location>
</feature>
<dbReference type="PATRIC" id="fig|369723.5.peg.1665"/>
<dbReference type="InterPro" id="IPR036259">
    <property type="entry name" value="MFS_trans_sf"/>
</dbReference>
<feature type="transmembrane region" description="Helical" evidence="6">
    <location>
        <begin position="362"/>
        <end position="382"/>
    </location>
</feature>
<dbReference type="STRING" id="369723.Strop_1625"/>
<dbReference type="Pfam" id="PF07690">
    <property type="entry name" value="MFS_1"/>
    <property type="match status" value="1"/>
</dbReference>
<proteinExistence type="predicted"/>
<dbReference type="EMBL" id="CP000667">
    <property type="protein sequence ID" value="ABP54090.1"/>
    <property type="molecule type" value="Genomic_DNA"/>
</dbReference>
<sequence>MPLLGGRSSSVLGKAADAAMNPGTHSWSRRWVEVGGGGVGVFLRQVLILPSAYFLAYFLGADDASGMVGRKKVPVFVRSSPYWPVVRHRILRRLFPGFVLSYLGDGMSLVAVSWLAIQLAPQENKATWAAAAIAAYTLPGALGSVLFGRWLSGRGGAQLAAWDAVLRTVMLALIPVAHLAGVLDIWLYTVLLGLSALLRSWGSAGRFTLVAELLPPEHRLAGNALIGLLAEAAILIGPALAAVIIGLGGPVVVIAIDAATFAVLAITYLLGVPKAARAPFGARRSSGLAGFAAIARDRGMLGLSILTFGFFFLYGPILVALPVHVEETLGDSAGTLAAFWVVFGIGAIVGGVVAGYLRRWRLWPVTITIVLAWGVALLPLGAGAPTGVALVMFAVGGLVWAPFPATTMALLQAQTEGGTRAQVIAAYSGIATLSVPLGTLAGGPMITSFGAQPTILGCAGLTLALGSVAAVVAIGRAGRQSGSRVAAEFRPSMESADSGT</sequence>
<dbReference type="CDD" id="cd06173">
    <property type="entry name" value="MFS_MefA_like"/>
    <property type="match status" value="1"/>
</dbReference>
<dbReference type="Gene3D" id="1.20.1250.20">
    <property type="entry name" value="MFS general substrate transporter like domains"/>
    <property type="match status" value="1"/>
</dbReference>
<evidence type="ECO:0000313" key="7">
    <source>
        <dbReference type="EMBL" id="ABP54090.1"/>
    </source>
</evidence>
<evidence type="ECO:0000256" key="6">
    <source>
        <dbReference type="SAM" id="Phobius"/>
    </source>
</evidence>
<dbReference type="KEGG" id="stp:Strop_1625"/>
<keyword evidence="4 6" id="KW-1133">Transmembrane helix</keyword>
<dbReference type="AlphaFoldDB" id="A4X5E0"/>
<keyword evidence="3 6" id="KW-0812">Transmembrane</keyword>
<name>A4X5E0_SALTO</name>
<comment type="subcellular location">
    <subcellularLocation>
        <location evidence="1">Cell membrane</location>
        <topology evidence="1">Multi-pass membrane protein</topology>
    </subcellularLocation>
</comment>
<organism evidence="7 8">
    <name type="scientific">Salinispora tropica (strain ATCC BAA-916 / DSM 44818 / JCM 13857 / NBRC 105044 / CNB-440)</name>
    <dbReference type="NCBI Taxonomy" id="369723"/>
    <lineage>
        <taxon>Bacteria</taxon>
        <taxon>Bacillati</taxon>
        <taxon>Actinomycetota</taxon>
        <taxon>Actinomycetes</taxon>
        <taxon>Micromonosporales</taxon>
        <taxon>Micromonosporaceae</taxon>
        <taxon>Salinispora</taxon>
    </lineage>
</organism>
<keyword evidence="5 6" id="KW-0472">Membrane</keyword>
<evidence type="ECO:0000256" key="2">
    <source>
        <dbReference type="ARBA" id="ARBA00022475"/>
    </source>
</evidence>
<keyword evidence="2" id="KW-1003">Cell membrane</keyword>
<feature type="transmembrane region" description="Helical" evidence="6">
    <location>
        <begin position="42"/>
        <end position="61"/>
    </location>
</feature>
<dbReference type="InterPro" id="IPR011701">
    <property type="entry name" value="MFS"/>
</dbReference>
<feature type="transmembrane region" description="Helical" evidence="6">
    <location>
        <begin position="97"/>
        <end position="120"/>
    </location>
</feature>
<keyword evidence="8" id="KW-1185">Reference proteome</keyword>
<accession>A4X5E0</accession>
<reference evidence="8" key="1">
    <citation type="journal article" date="2007" name="Proc. Natl. Acad. Sci. U.S.A.">
        <title>Genome sequencing reveals complex secondary metabolome in the marine actinomycete Salinispora tropica.</title>
        <authorList>
            <person name="Udwary D.W."/>
            <person name="Zeigler L."/>
            <person name="Asolkar R.N."/>
            <person name="Singan V."/>
            <person name="Lapidus A."/>
            <person name="Fenical W."/>
            <person name="Jensen P.R."/>
            <person name="Moore B.S."/>
        </authorList>
    </citation>
    <scope>NUCLEOTIDE SEQUENCE [LARGE SCALE GENOMIC DNA]</scope>
    <source>
        <strain evidence="8">ATCC BAA-916 / DSM 44818 / CNB-440</strain>
    </source>
</reference>
<dbReference type="HOGENOM" id="CLU_042273_0_0_11"/>